<comment type="caution">
    <text evidence="3">The sequence shown here is derived from an EMBL/GenBank/DDBJ whole genome shotgun (WGS) entry which is preliminary data.</text>
</comment>
<protein>
    <submittedName>
        <fullName evidence="3">Activin receptor</fullName>
    </submittedName>
</protein>
<keyword evidence="2" id="KW-1133">Transmembrane helix</keyword>
<evidence type="ECO:0000256" key="2">
    <source>
        <dbReference type="SAM" id="Phobius"/>
    </source>
</evidence>
<gene>
    <name evidence="3" type="ORF">TSPI_08311</name>
</gene>
<reference evidence="3 4" key="1">
    <citation type="submission" date="2024-07" db="EMBL/GenBank/DDBJ databases">
        <title>Enhanced genomic and transcriptomic resources for Trichinella pseudospiralis and T. spiralis underpin the discovery of pronounced molecular differences between stages and species.</title>
        <authorList>
            <person name="Pasi K.K."/>
            <person name="La Rosa G."/>
            <person name="Gomez-Morales M.A."/>
            <person name="Tosini F."/>
            <person name="Sumanam S."/>
            <person name="Young N.D."/>
            <person name="Chang B.C."/>
            <person name="Robin G.B."/>
        </authorList>
    </citation>
    <scope>NUCLEOTIDE SEQUENCE [LARGE SCALE GENOMIC DNA]</scope>
    <source>
        <strain evidence="3">ISS534</strain>
    </source>
</reference>
<feature type="transmembrane region" description="Helical" evidence="2">
    <location>
        <begin position="48"/>
        <end position="66"/>
    </location>
</feature>
<evidence type="ECO:0000313" key="4">
    <source>
        <dbReference type="Proteomes" id="UP001558632"/>
    </source>
</evidence>
<proteinExistence type="predicted"/>
<evidence type="ECO:0000313" key="3">
    <source>
        <dbReference type="EMBL" id="KAL1233716.1"/>
    </source>
</evidence>
<dbReference type="Proteomes" id="UP001558632">
    <property type="component" value="Unassembled WGS sequence"/>
</dbReference>
<keyword evidence="4" id="KW-1185">Reference proteome</keyword>
<keyword evidence="2" id="KW-0472">Membrane</keyword>
<organism evidence="3 4">
    <name type="scientific">Trichinella spiralis</name>
    <name type="common">Trichina worm</name>
    <dbReference type="NCBI Taxonomy" id="6334"/>
    <lineage>
        <taxon>Eukaryota</taxon>
        <taxon>Metazoa</taxon>
        <taxon>Ecdysozoa</taxon>
        <taxon>Nematoda</taxon>
        <taxon>Enoplea</taxon>
        <taxon>Dorylaimia</taxon>
        <taxon>Trichinellida</taxon>
        <taxon>Trichinellidae</taxon>
        <taxon>Trichinella</taxon>
    </lineage>
</organism>
<sequence>MLHSEERTYNVEEKKNSSIRITVKHVVSIRRKKFNKKRTISLETNGKYFFGLLIFSLAISIVHCLLEIAKHSSRRKNEEAKPRSTGSERPSPPVDTFQVVISY</sequence>
<evidence type="ECO:0000256" key="1">
    <source>
        <dbReference type="SAM" id="MobiDB-lite"/>
    </source>
</evidence>
<keyword evidence="3" id="KW-0675">Receptor</keyword>
<dbReference type="EMBL" id="JBEUSY010000431">
    <property type="protein sequence ID" value="KAL1233716.1"/>
    <property type="molecule type" value="Genomic_DNA"/>
</dbReference>
<keyword evidence="2" id="KW-0812">Transmembrane</keyword>
<feature type="region of interest" description="Disordered" evidence="1">
    <location>
        <begin position="72"/>
        <end position="95"/>
    </location>
</feature>
<name>A0ABR3KB11_TRISP</name>
<accession>A0ABR3KB11</accession>